<dbReference type="EMBL" id="UINC01200797">
    <property type="protein sequence ID" value="SVE19846.1"/>
    <property type="molecule type" value="Genomic_DNA"/>
</dbReference>
<proteinExistence type="predicted"/>
<organism evidence="1">
    <name type="scientific">marine metagenome</name>
    <dbReference type="NCBI Taxonomy" id="408172"/>
    <lineage>
        <taxon>unclassified sequences</taxon>
        <taxon>metagenomes</taxon>
        <taxon>ecological metagenomes</taxon>
    </lineage>
</organism>
<name>A0A383BI33_9ZZZZ</name>
<evidence type="ECO:0000313" key="1">
    <source>
        <dbReference type="EMBL" id="SVE19846.1"/>
    </source>
</evidence>
<reference evidence="1" key="1">
    <citation type="submission" date="2018-05" db="EMBL/GenBank/DDBJ databases">
        <authorList>
            <person name="Lanie J.A."/>
            <person name="Ng W.-L."/>
            <person name="Kazmierczak K.M."/>
            <person name="Andrzejewski T.M."/>
            <person name="Davidsen T.M."/>
            <person name="Wayne K.J."/>
            <person name="Tettelin H."/>
            <person name="Glass J.I."/>
            <person name="Rusch D."/>
            <person name="Podicherti R."/>
            <person name="Tsui H.-C.T."/>
            <person name="Winkler M.E."/>
        </authorList>
    </citation>
    <scope>NUCLEOTIDE SEQUENCE</scope>
</reference>
<dbReference type="AlphaFoldDB" id="A0A383BI33"/>
<sequence length="47" mass="5344">MQIERVEILETHWNQQKCIERTVQAEEIGLPPNSNIGCVHVGSIKNT</sequence>
<accession>A0A383BI33</accession>
<gene>
    <name evidence="1" type="ORF">METZ01_LOCUS472700</name>
</gene>
<protein>
    <submittedName>
        <fullName evidence="1">Uncharacterized protein</fullName>
    </submittedName>
</protein>